<evidence type="ECO:0000313" key="1">
    <source>
        <dbReference type="EMBL" id="DAD78400.1"/>
    </source>
</evidence>
<protein>
    <recommendedName>
        <fullName evidence="2">Tetratricopeptide repeat protein</fullName>
    </recommendedName>
</protein>
<dbReference type="InterPro" id="IPR045921">
    <property type="entry name" value="DUF6340"/>
</dbReference>
<sequence length="346" mass="38840">MKMRSILFIGIAGLLSACSTINYVGIETYNPAEVTFPENVAKVLIVNNAVPQPEDAGYEYTLQGERQDTCKAKADSALFDACRTLGEAIVEASYFNDVLLYHDAVRKDNQAFLDTKLTQGQVASLCDETGADAVISIDRLLFDMKKSVGTLGEGYVMGMIDVQMAGVIRSYVPDREAPLATVHMKDSIYWAESADYMPILDKVLPSPENALRGAGKYFGAKVYANFVPHWEKETRWYFTGMGSRWKEASAYAANEKWDMAEDRWSGLYRGTENWKSRAKAASNLALCHEMRGALKEAYEWAHKSYDLFKRNNGDNDKSTKLLELYVQALAERIRSDKKLNVQFGED</sequence>
<accession>A0A8S5M8A2</accession>
<reference evidence="1" key="1">
    <citation type="journal article" date="2021" name="Proc. Natl. Acad. Sci. U.S.A.">
        <title>A Catalog of Tens of Thousands of Viruses from Human Metagenomes Reveals Hidden Associations with Chronic Diseases.</title>
        <authorList>
            <person name="Tisza M.J."/>
            <person name="Buck C.B."/>
        </authorList>
    </citation>
    <scope>NUCLEOTIDE SEQUENCE</scope>
    <source>
        <strain evidence="1">CtPAi1</strain>
    </source>
</reference>
<dbReference type="PROSITE" id="PS51257">
    <property type="entry name" value="PROKAR_LIPOPROTEIN"/>
    <property type="match status" value="1"/>
</dbReference>
<organism evidence="1">
    <name type="scientific">Siphoviridae sp. ctPAi1</name>
    <dbReference type="NCBI Taxonomy" id="2826320"/>
    <lineage>
        <taxon>Viruses</taxon>
        <taxon>Duplodnaviria</taxon>
        <taxon>Heunggongvirae</taxon>
        <taxon>Uroviricota</taxon>
        <taxon>Caudoviricetes</taxon>
    </lineage>
</organism>
<dbReference type="EMBL" id="BK014842">
    <property type="protein sequence ID" value="DAD78400.1"/>
    <property type="molecule type" value="Genomic_DNA"/>
</dbReference>
<proteinExistence type="predicted"/>
<name>A0A8S5M8A2_9CAUD</name>
<evidence type="ECO:0008006" key="2">
    <source>
        <dbReference type="Google" id="ProtNLM"/>
    </source>
</evidence>
<dbReference type="Pfam" id="PF19867">
    <property type="entry name" value="DUF6340"/>
    <property type="match status" value="1"/>
</dbReference>